<dbReference type="GO" id="GO:0032511">
    <property type="term" value="P:late endosome to vacuole transport via multivesicular body sorting pathway"/>
    <property type="evidence" value="ECO:0007669"/>
    <property type="project" value="TreeGrafter"/>
</dbReference>
<dbReference type="Pfam" id="PF03357">
    <property type="entry name" value="Snf7"/>
    <property type="match status" value="1"/>
</dbReference>
<evidence type="ECO:0000313" key="3">
    <source>
        <dbReference type="EMBL" id="TFL07411.1"/>
    </source>
</evidence>
<protein>
    <submittedName>
        <fullName evidence="3">Snf7-domain-containing protein</fullName>
    </submittedName>
</protein>
<dbReference type="AlphaFoldDB" id="A0A5C3R374"/>
<proteinExistence type="predicted"/>
<dbReference type="Pfam" id="PF25880">
    <property type="entry name" value="WHD_CHMP7_1st"/>
    <property type="match status" value="1"/>
</dbReference>
<keyword evidence="1" id="KW-0175">Coiled coil</keyword>
<dbReference type="STRING" id="1884261.A0A5C3R374"/>
<feature type="non-terminal residue" evidence="3">
    <location>
        <position position="1"/>
    </location>
</feature>
<feature type="region of interest" description="Disordered" evidence="2">
    <location>
        <begin position="403"/>
        <end position="427"/>
    </location>
</feature>
<name>A0A5C3R374_9AGAR</name>
<dbReference type="GO" id="GO:0006900">
    <property type="term" value="P:vesicle budding from membrane"/>
    <property type="evidence" value="ECO:0007669"/>
    <property type="project" value="TreeGrafter"/>
</dbReference>
<dbReference type="PANTHER" id="PTHR22761">
    <property type="entry name" value="CHARGED MULTIVESICULAR BODY PROTEIN"/>
    <property type="match status" value="1"/>
</dbReference>
<keyword evidence="4" id="KW-1185">Reference proteome</keyword>
<evidence type="ECO:0000313" key="4">
    <source>
        <dbReference type="Proteomes" id="UP000305067"/>
    </source>
</evidence>
<reference evidence="3 4" key="1">
    <citation type="journal article" date="2019" name="Nat. Ecol. Evol.">
        <title>Megaphylogeny resolves global patterns of mushroom evolution.</title>
        <authorList>
            <person name="Varga T."/>
            <person name="Krizsan K."/>
            <person name="Foldi C."/>
            <person name="Dima B."/>
            <person name="Sanchez-Garcia M."/>
            <person name="Sanchez-Ramirez S."/>
            <person name="Szollosi G.J."/>
            <person name="Szarkandi J.G."/>
            <person name="Papp V."/>
            <person name="Albert L."/>
            <person name="Andreopoulos W."/>
            <person name="Angelini C."/>
            <person name="Antonin V."/>
            <person name="Barry K.W."/>
            <person name="Bougher N.L."/>
            <person name="Buchanan P."/>
            <person name="Buyck B."/>
            <person name="Bense V."/>
            <person name="Catcheside P."/>
            <person name="Chovatia M."/>
            <person name="Cooper J."/>
            <person name="Damon W."/>
            <person name="Desjardin D."/>
            <person name="Finy P."/>
            <person name="Geml J."/>
            <person name="Haridas S."/>
            <person name="Hughes K."/>
            <person name="Justo A."/>
            <person name="Karasinski D."/>
            <person name="Kautmanova I."/>
            <person name="Kiss B."/>
            <person name="Kocsube S."/>
            <person name="Kotiranta H."/>
            <person name="LaButti K.M."/>
            <person name="Lechner B.E."/>
            <person name="Liimatainen K."/>
            <person name="Lipzen A."/>
            <person name="Lukacs Z."/>
            <person name="Mihaltcheva S."/>
            <person name="Morgado L.N."/>
            <person name="Niskanen T."/>
            <person name="Noordeloos M.E."/>
            <person name="Ohm R.A."/>
            <person name="Ortiz-Santana B."/>
            <person name="Ovrebo C."/>
            <person name="Racz N."/>
            <person name="Riley R."/>
            <person name="Savchenko A."/>
            <person name="Shiryaev A."/>
            <person name="Soop K."/>
            <person name="Spirin V."/>
            <person name="Szebenyi C."/>
            <person name="Tomsovsky M."/>
            <person name="Tulloss R.E."/>
            <person name="Uehling J."/>
            <person name="Grigoriev I.V."/>
            <person name="Vagvolgyi C."/>
            <person name="Papp T."/>
            <person name="Martin F.M."/>
            <person name="Miettinen O."/>
            <person name="Hibbett D.S."/>
            <person name="Nagy L.G."/>
        </authorList>
    </citation>
    <scope>NUCLEOTIDE SEQUENCE [LARGE SCALE GENOMIC DNA]</scope>
    <source>
        <strain evidence="3 4">CBS 309.79</strain>
    </source>
</reference>
<dbReference type="GO" id="GO:0000815">
    <property type="term" value="C:ESCRT III complex"/>
    <property type="evidence" value="ECO:0007669"/>
    <property type="project" value="TreeGrafter"/>
</dbReference>
<evidence type="ECO:0000256" key="2">
    <source>
        <dbReference type="SAM" id="MobiDB-lite"/>
    </source>
</evidence>
<feature type="coiled-coil region" evidence="1">
    <location>
        <begin position="254"/>
        <end position="281"/>
    </location>
</feature>
<dbReference type="InterPro" id="IPR005024">
    <property type="entry name" value="Snf7_fam"/>
</dbReference>
<dbReference type="OrthoDB" id="10250120at2759"/>
<dbReference type="GO" id="GO:0009898">
    <property type="term" value="C:cytoplasmic side of plasma membrane"/>
    <property type="evidence" value="ECO:0007669"/>
    <property type="project" value="TreeGrafter"/>
</dbReference>
<sequence length="427" mass="46737">AQPVASVSTFSGVSKSRLQALYSDFSRQKESNPTSYSSSIDWWRRTLYELVASGHCMPEDRLVLHVNAELLDSLSMPSIGKPLALGTVMTELQLTSTFFSQREFLAASSSIYSSGWSPTQILTYVLVKPLSWTLGRLGILGDSNTSTRDSRSCFGDYVTVGLVERAADEVLKILSHQTPDLAGSLYDFESFRETFASAVPTSKARGALSDVDARVLLKYLERDRGVVVREAEVIKFVVNAEYGEKQVTPIDRGVLELKAGLHRVKAQVEAAQAQISDCVQKAAGAVKLKQNEAAIGFLRLKKLHQDTLQKRLISQQNLQTMLLQIENAAGDIQIMQSFESSTAALRAILAHPSLKHDHIDETMSAMADANADAQEIHDAIHVVGDDAVDEAELADELAALERDTAQESAQAQAARLDNLNVPLKHPE</sequence>
<gene>
    <name evidence="3" type="ORF">BDV98DRAFT_486680</name>
</gene>
<evidence type="ECO:0000256" key="1">
    <source>
        <dbReference type="SAM" id="Coils"/>
    </source>
</evidence>
<dbReference type="GO" id="GO:0005771">
    <property type="term" value="C:multivesicular body"/>
    <property type="evidence" value="ECO:0007669"/>
    <property type="project" value="TreeGrafter"/>
</dbReference>
<organism evidence="3 4">
    <name type="scientific">Pterulicium gracile</name>
    <dbReference type="NCBI Taxonomy" id="1884261"/>
    <lineage>
        <taxon>Eukaryota</taxon>
        <taxon>Fungi</taxon>
        <taxon>Dikarya</taxon>
        <taxon>Basidiomycota</taxon>
        <taxon>Agaricomycotina</taxon>
        <taxon>Agaricomycetes</taxon>
        <taxon>Agaricomycetidae</taxon>
        <taxon>Agaricales</taxon>
        <taxon>Pleurotineae</taxon>
        <taxon>Pterulaceae</taxon>
        <taxon>Pterulicium</taxon>
    </lineage>
</organism>
<accession>A0A5C3R374</accession>
<dbReference type="EMBL" id="ML178814">
    <property type="protein sequence ID" value="TFL07411.1"/>
    <property type="molecule type" value="Genomic_DNA"/>
</dbReference>
<dbReference type="Proteomes" id="UP000305067">
    <property type="component" value="Unassembled WGS sequence"/>
</dbReference>
<feature type="non-terminal residue" evidence="3">
    <location>
        <position position="427"/>
    </location>
</feature>
<dbReference type="PANTHER" id="PTHR22761:SF96">
    <property type="entry name" value="BCDNA.GH08385"/>
    <property type="match status" value="1"/>
</dbReference>